<proteinExistence type="inferred from homology"/>
<keyword evidence="4" id="KW-1003">Cell membrane</keyword>
<dbReference type="STRING" id="266779.Meso_1937"/>
<feature type="transmembrane region" description="Helical" evidence="8">
    <location>
        <begin position="267"/>
        <end position="290"/>
    </location>
</feature>
<dbReference type="PANTHER" id="PTHR42929">
    <property type="entry name" value="INNER MEMBRANE ABC TRANSPORTER PERMEASE PROTEIN YDCU-RELATED-RELATED"/>
    <property type="match status" value="1"/>
</dbReference>
<dbReference type="CDD" id="cd06261">
    <property type="entry name" value="TM_PBP2"/>
    <property type="match status" value="2"/>
</dbReference>
<keyword evidence="5 8" id="KW-0812">Transmembrane</keyword>
<comment type="similarity">
    <text evidence="2">Belongs to the binding-protein-dependent transport system permease family. CysTW subfamily.</text>
</comment>
<dbReference type="eggNOG" id="COG1177">
    <property type="taxonomic scope" value="Bacteria"/>
</dbReference>
<accession>Q11GZ5</accession>
<sequence>MSVARSQGGLVAGVGRGEQLNLRSFRNRPALSLLPLVPAWVFLLLFFALPLIFVTGASIFDESGALSLQNFVRLVETPVYWRILLNTLDIAFWTACITVVVGYPLARMLASGERSGTSFLMIAIMVPLWTSFLVRALAWMLVLSRYGVINSTMLSLGLLDTPARLVNNYPAVLLAMVHGMLPLAVLTMYSVMQNIDPALSRAASTLGARSGNAFWRVYFPLSLPGVASAWLVVFVSALGTFIVPVLLGSPREMMIAGSIVEQINNNFNWGFAGALTVMLLGATLLVYLVFERTLGSSVLSGGAVSAATGSGRSGRIQQRIRPLGGRILAFVGAVTVHFEKILDSILGQRQAGSGLLLKITAWLLVAFLILPVVFVIPVSFSEDRFFSWPPVGFTTEWFATYFTSTVWMQATLNSVLFAFVSAIASMVIGIPAALVLARRSVPMRALLMMLVLMPIVLPNVIVAVGLFYIFAYVNMVGTIWAIIIGHTVLNLPYVIITVMAVLKNYDVRLDHASWTLGAGKLQTFRLVTMPILRAGITAAFLFAFVRSFDDLSIVLFLGAGQLSTLPLQLWSTALVGIDSTLAAVSTVIFGAVCIVVIVAIRIGSKK</sequence>
<feature type="domain" description="ABC transmembrane type-1" evidence="9">
    <location>
        <begin position="84"/>
        <end position="290"/>
    </location>
</feature>
<feature type="domain" description="ABC transmembrane type-1" evidence="9">
    <location>
        <begin position="411"/>
        <end position="599"/>
    </location>
</feature>
<dbReference type="Pfam" id="PF00528">
    <property type="entry name" value="BPD_transp_1"/>
    <property type="match status" value="2"/>
</dbReference>
<feature type="transmembrane region" description="Helical" evidence="8">
    <location>
        <begin position="415"/>
        <end position="437"/>
    </location>
</feature>
<dbReference type="EMBL" id="CP000390">
    <property type="protein sequence ID" value="ABG63330.1"/>
    <property type="molecule type" value="Genomic_DNA"/>
</dbReference>
<dbReference type="InterPro" id="IPR035906">
    <property type="entry name" value="MetI-like_sf"/>
</dbReference>
<feature type="transmembrane region" description="Helical" evidence="8">
    <location>
        <begin position="581"/>
        <end position="602"/>
    </location>
</feature>
<comment type="subcellular location">
    <subcellularLocation>
        <location evidence="1 8">Cell membrane</location>
        <topology evidence="1 8">Multi-pass membrane protein</topology>
    </subcellularLocation>
</comment>
<keyword evidence="7 8" id="KW-0472">Membrane</keyword>
<feature type="transmembrane region" description="Helical" evidence="8">
    <location>
        <begin position="479"/>
        <end position="502"/>
    </location>
</feature>
<evidence type="ECO:0000256" key="4">
    <source>
        <dbReference type="ARBA" id="ARBA00022475"/>
    </source>
</evidence>
<gene>
    <name evidence="10" type="ordered locus">Meso_1937</name>
</gene>
<protein>
    <submittedName>
        <fullName evidence="10">Binding-protein-dependent transport systems inner membrane component</fullName>
    </submittedName>
</protein>
<feature type="transmembrane region" description="Helical" evidence="8">
    <location>
        <begin position="449"/>
        <end position="473"/>
    </location>
</feature>
<dbReference type="KEGG" id="mes:Meso_1937"/>
<evidence type="ECO:0000256" key="6">
    <source>
        <dbReference type="ARBA" id="ARBA00022989"/>
    </source>
</evidence>
<evidence type="ECO:0000313" key="10">
    <source>
        <dbReference type="EMBL" id="ABG63330.1"/>
    </source>
</evidence>
<evidence type="ECO:0000256" key="8">
    <source>
        <dbReference type="RuleBase" id="RU363032"/>
    </source>
</evidence>
<evidence type="ECO:0000256" key="2">
    <source>
        <dbReference type="ARBA" id="ARBA00007069"/>
    </source>
</evidence>
<keyword evidence="3 8" id="KW-0813">Transport</keyword>
<name>Q11GZ5_CHESB</name>
<feature type="transmembrane region" description="Helical" evidence="8">
    <location>
        <begin position="551"/>
        <end position="569"/>
    </location>
</feature>
<feature type="transmembrane region" description="Helical" evidence="8">
    <location>
        <begin position="226"/>
        <end position="247"/>
    </location>
</feature>
<dbReference type="eggNOG" id="COG1176">
    <property type="taxonomic scope" value="Bacteria"/>
</dbReference>
<dbReference type="OrthoDB" id="9807047at2"/>
<feature type="transmembrane region" description="Helical" evidence="8">
    <location>
        <begin position="523"/>
        <end position="545"/>
    </location>
</feature>
<dbReference type="SUPFAM" id="SSF161098">
    <property type="entry name" value="MetI-like"/>
    <property type="match status" value="2"/>
</dbReference>
<evidence type="ECO:0000256" key="1">
    <source>
        <dbReference type="ARBA" id="ARBA00004651"/>
    </source>
</evidence>
<dbReference type="PROSITE" id="PS50928">
    <property type="entry name" value="ABC_TM1"/>
    <property type="match status" value="2"/>
</dbReference>
<dbReference type="HOGENOM" id="CLU_021838_3_0_5"/>
<reference evidence="10" key="1">
    <citation type="submission" date="2006-06" db="EMBL/GenBank/DDBJ databases">
        <title>Complete sequence of chromosome of Chelativorans sp. BNC1.</title>
        <authorList>
            <consortium name="US DOE Joint Genome Institute"/>
            <person name="Copeland A."/>
            <person name="Lucas S."/>
            <person name="Lapidus A."/>
            <person name="Barry K."/>
            <person name="Detter J.C."/>
            <person name="Glavina del Rio T."/>
            <person name="Hammon N."/>
            <person name="Israni S."/>
            <person name="Dalin E."/>
            <person name="Tice H."/>
            <person name="Pitluck S."/>
            <person name="Chertkov O."/>
            <person name="Brettin T."/>
            <person name="Bruce D."/>
            <person name="Han C."/>
            <person name="Tapia R."/>
            <person name="Gilna P."/>
            <person name="Schmutz J."/>
            <person name="Larimer F."/>
            <person name="Land M."/>
            <person name="Hauser L."/>
            <person name="Kyrpides N."/>
            <person name="Mikhailova N."/>
            <person name="Richardson P."/>
        </authorList>
    </citation>
    <scope>NUCLEOTIDE SEQUENCE</scope>
    <source>
        <strain evidence="10">BNC1</strain>
    </source>
</reference>
<dbReference type="GO" id="GO:0005886">
    <property type="term" value="C:plasma membrane"/>
    <property type="evidence" value="ECO:0007669"/>
    <property type="project" value="UniProtKB-SubCell"/>
</dbReference>
<feature type="transmembrane region" description="Helical" evidence="8">
    <location>
        <begin position="33"/>
        <end position="60"/>
    </location>
</feature>
<evidence type="ECO:0000256" key="3">
    <source>
        <dbReference type="ARBA" id="ARBA00022448"/>
    </source>
</evidence>
<evidence type="ECO:0000259" key="9">
    <source>
        <dbReference type="PROSITE" id="PS50928"/>
    </source>
</evidence>
<feature type="transmembrane region" description="Helical" evidence="8">
    <location>
        <begin position="118"/>
        <end position="149"/>
    </location>
</feature>
<feature type="transmembrane region" description="Helical" evidence="8">
    <location>
        <begin position="169"/>
        <end position="191"/>
    </location>
</feature>
<evidence type="ECO:0000256" key="7">
    <source>
        <dbReference type="ARBA" id="ARBA00023136"/>
    </source>
</evidence>
<dbReference type="AlphaFoldDB" id="Q11GZ5"/>
<feature type="transmembrane region" description="Helical" evidence="8">
    <location>
        <begin position="359"/>
        <end position="380"/>
    </location>
</feature>
<evidence type="ECO:0000256" key="5">
    <source>
        <dbReference type="ARBA" id="ARBA00022692"/>
    </source>
</evidence>
<dbReference type="Gene3D" id="1.10.3720.10">
    <property type="entry name" value="MetI-like"/>
    <property type="match status" value="2"/>
</dbReference>
<dbReference type="InterPro" id="IPR000515">
    <property type="entry name" value="MetI-like"/>
</dbReference>
<organism evidence="10">
    <name type="scientific">Chelativorans sp. (strain BNC1)</name>
    <dbReference type="NCBI Taxonomy" id="266779"/>
    <lineage>
        <taxon>Bacteria</taxon>
        <taxon>Pseudomonadati</taxon>
        <taxon>Pseudomonadota</taxon>
        <taxon>Alphaproteobacteria</taxon>
        <taxon>Hyphomicrobiales</taxon>
        <taxon>Phyllobacteriaceae</taxon>
        <taxon>Chelativorans</taxon>
    </lineage>
</organism>
<dbReference type="PANTHER" id="PTHR42929:SF1">
    <property type="entry name" value="INNER MEMBRANE ABC TRANSPORTER PERMEASE PROTEIN YDCU-RELATED"/>
    <property type="match status" value="1"/>
</dbReference>
<feature type="transmembrane region" description="Helical" evidence="8">
    <location>
        <begin position="80"/>
        <end position="106"/>
    </location>
</feature>
<keyword evidence="6 8" id="KW-1133">Transmembrane helix</keyword>
<dbReference type="GO" id="GO:0055085">
    <property type="term" value="P:transmembrane transport"/>
    <property type="evidence" value="ECO:0007669"/>
    <property type="project" value="InterPro"/>
</dbReference>